<reference evidence="2 3" key="1">
    <citation type="submission" date="2018-01" db="EMBL/GenBank/DDBJ databases">
        <title>The draft genome sequence of Cohaesibacter sp. H1304.</title>
        <authorList>
            <person name="Wang N.-N."/>
            <person name="Du Z.-J."/>
        </authorList>
    </citation>
    <scope>NUCLEOTIDE SEQUENCE [LARGE SCALE GENOMIC DNA]</scope>
    <source>
        <strain evidence="2 3">H1304</strain>
    </source>
</reference>
<feature type="transmembrane region" description="Helical" evidence="1">
    <location>
        <begin position="47"/>
        <end position="65"/>
    </location>
</feature>
<sequence length="67" mass="7048">MTVPTLPPLQLALQLGGPTVATSGGTTNANWSQSSWDPFAQQTTGPLGLSWAVWLGGAAVAYYLWSR</sequence>
<accession>A0A2N5XLV1</accession>
<keyword evidence="1" id="KW-0472">Membrane</keyword>
<dbReference type="Proteomes" id="UP000234881">
    <property type="component" value="Unassembled WGS sequence"/>
</dbReference>
<dbReference type="AlphaFoldDB" id="A0A2N5XLV1"/>
<proteinExistence type="predicted"/>
<name>A0A2N5XLV1_9HYPH</name>
<organism evidence="2 3">
    <name type="scientific">Cohaesibacter celericrescens</name>
    <dbReference type="NCBI Taxonomy" id="2067669"/>
    <lineage>
        <taxon>Bacteria</taxon>
        <taxon>Pseudomonadati</taxon>
        <taxon>Pseudomonadota</taxon>
        <taxon>Alphaproteobacteria</taxon>
        <taxon>Hyphomicrobiales</taxon>
        <taxon>Cohaesibacteraceae</taxon>
    </lineage>
</organism>
<evidence type="ECO:0000313" key="3">
    <source>
        <dbReference type="Proteomes" id="UP000234881"/>
    </source>
</evidence>
<keyword evidence="3" id="KW-1185">Reference proteome</keyword>
<evidence type="ECO:0000313" key="2">
    <source>
        <dbReference type="EMBL" id="PLW75408.1"/>
    </source>
</evidence>
<dbReference type="EMBL" id="PKUQ01000052">
    <property type="protein sequence ID" value="PLW75408.1"/>
    <property type="molecule type" value="Genomic_DNA"/>
</dbReference>
<keyword evidence="1" id="KW-1133">Transmembrane helix</keyword>
<protein>
    <submittedName>
        <fullName evidence="2">Uncharacterized protein</fullName>
    </submittedName>
</protein>
<comment type="caution">
    <text evidence="2">The sequence shown here is derived from an EMBL/GenBank/DDBJ whole genome shotgun (WGS) entry which is preliminary data.</text>
</comment>
<keyword evidence="1" id="KW-0812">Transmembrane</keyword>
<evidence type="ECO:0000256" key="1">
    <source>
        <dbReference type="SAM" id="Phobius"/>
    </source>
</evidence>
<gene>
    <name evidence="2" type="ORF">C0081_20290</name>
</gene>